<reference evidence="4" key="2">
    <citation type="submission" date="2010-08" db="EMBL/GenBank/DDBJ databases">
        <title>Complete sequence of Fibrobacter succinogenes subsp. succinogenes S85.</title>
        <authorList>
            <person name="Durkin A.S."/>
            <person name="Nelson K.E."/>
            <person name="Morrison M."/>
            <person name="Forsberg C.W."/>
            <person name="Wilson D.B."/>
            <person name="Russell J.B."/>
            <person name="Cann I.K.O."/>
            <person name="Mackie R.I."/>
            <person name="White B.A."/>
        </authorList>
    </citation>
    <scope>NUCLEOTIDE SEQUENCE [LARGE SCALE GENOMIC DNA]</scope>
    <source>
        <strain evidence="4">ATCC 19169 / S85</strain>
    </source>
</reference>
<dbReference type="Proteomes" id="UP000001497">
    <property type="component" value="Chromosome"/>
</dbReference>
<feature type="chain" id="PRO_5003002201" description="MetA-pathway of phenol degradation" evidence="1">
    <location>
        <begin position="19"/>
        <end position="248"/>
    </location>
</feature>
<organism evidence="3 4">
    <name type="scientific">Fibrobacter succinogenes (strain ATCC 19169 / S85)</name>
    <dbReference type="NCBI Taxonomy" id="59374"/>
    <lineage>
        <taxon>Bacteria</taxon>
        <taxon>Pseudomonadati</taxon>
        <taxon>Fibrobacterota</taxon>
        <taxon>Fibrobacteria</taxon>
        <taxon>Fibrobacterales</taxon>
        <taxon>Fibrobacteraceae</taxon>
        <taxon>Fibrobacter</taxon>
    </lineage>
</organism>
<dbReference type="Proteomes" id="UP000000517">
    <property type="component" value="Chromosome"/>
</dbReference>
<dbReference type="Pfam" id="PF13557">
    <property type="entry name" value="Phenol_MetA_deg"/>
    <property type="match status" value="1"/>
</dbReference>
<protein>
    <recommendedName>
        <fullName evidence="6">MetA-pathway of phenol degradation</fullName>
    </recommendedName>
</protein>
<dbReference type="OrthoDB" id="9786116at2"/>
<keyword evidence="1" id="KW-0732">Signal</keyword>
<dbReference type="SUPFAM" id="SSF56925">
    <property type="entry name" value="OMPA-like"/>
    <property type="match status" value="1"/>
</dbReference>
<evidence type="ECO:0000313" key="2">
    <source>
        <dbReference type="EMBL" id="ACX75701.1"/>
    </source>
</evidence>
<proteinExistence type="predicted"/>
<dbReference type="EMBL" id="CP002158">
    <property type="protein sequence ID" value="ADL25639.1"/>
    <property type="molecule type" value="Genomic_DNA"/>
</dbReference>
<dbReference type="InterPro" id="IPR011250">
    <property type="entry name" value="OMP/PagP_B-barrel"/>
</dbReference>
<sequence>MLKKAFLAATLCATASFATWDKFPVLEDHKGEIVVGTEFVKQGEPMKLVPYIGSRYTVMPNLELGVILPYYVNLNINNENGLANPVFMARYQFMPMLNAFLDVQVPISNDPYNNSEWSFCFGAQYSQNLGVVDFGAELGLTVNTRGDDKISPPLRLNLGVETDFNLGIPLTPFIGADMFVWIGKFTYEGENVGKSHTGDLAVRPYAGLKYAITPNVSVQASALTLLGKEEVVGPDTPIKADLKLKMSF</sequence>
<dbReference type="KEGG" id="fsc:FSU_2644"/>
<dbReference type="AlphaFoldDB" id="C9RJI4"/>
<evidence type="ECO:0000313" key="3">
    <source>
        <dbReference type="EMBL" id="ADL25639.1"/>
    </source>
</evidence>
<evidence type="ECO:0000313" key="5">
    <source>
        <dbReference type="Proteomes" id="UP000001497"/>
    </source>
</evidence>
<dbReference type="RefSeq" id="WP_014546762.1">
    <property type="nucleotide sequence ID" value="NC_013410.1"/>
</dbReference>
<name>C9RJI4_FIBSS</name>
<feature type="signal peptide" evidence="1">
    <location>
        <begin position="1"/>
        <end position="18"/>
    </location>
</feature>
<accession>C9RJI4</accession>
<dbReference type="KEGG" id="fsu:Fisuc_2114"/>
<evidence type="ECO:0008006" key="6">
    <source>
        <dbReference type="Google" id="ProtNLM"/>
    </source>
</evidence>
<evidence type="ECO:0000256" key="1">
    <source>
        <dbReference type="SAM" id="SignalP"/>
    </source>
</evidence>
<gene>
    <name evidence="2" type="ordered locus">Fisuc_2114</name>
    <name evidence="3" type="ordered locus">FSU_2644</name>
</gene>
<evidence type="ECO:0000313" key="4">
    <source>
        <dbReference type="Proteomes" id="UP000000517"/>
    </source>
</evidence>
<dbReference type="InterPro" id="IPR025737">
    <property type="entry name" value="FApF"/>
</dbReference>
<keyword evidence="5" id="KW-1185">Reference proteome</keyword>
<reference evidence="3" key="3">
    <citation type="submission" date="2010-08" db="EMBL/GenBank/DDBJ databases">
        <authorList>
            <person name="Durkin A.S."/>
            <person name="Nelson K.E."/>
            <person name="Morrison M."/>
            <person name="Forsberg C.W."/>
            <person name="Wilson D.B."/>
            <person name="Russell J.B."/>
            <person name="Cann I.K.O."/>
            <person name="Mackie R.I."/>
            <person name="White B.A."/>
        </authorList>
    </citation>
    <scope>NUCLEOTIDE SEQUENCE</scope>
    <source>
        <strain evidence="3">S85</strain>
    </source>
</reference>
<reference evidence="2 5" key="1">
    <citation type="submission" date="2009-10" db="EMBL/GenBank/DDBJ databases">
        <title>Complete sequence of Fibrobacter succinogenes subsp. succinogenes S85.</title>
        <authorList>
            <consortium name="US DOE Joint Genome Institute"/>
            <person name="Lucas S."/>
            <person name="Copeland A."/>
            <person name="Lapidus A."/>
            <person name="Glavina del Rio T."/>
            <person name="Tice H."/>
            <person name="Bruce D."/>
            <person name="Goodwin L."/>
            <person name="Pitluck S."/>
            <person name="Chertkov O."/>
            <person name="Detter J.C."/>
            <person name="Han C."/>
            <person name="Tapia R."/>
            <person name="Larimer F."/>
            <person name="Land M."/>
            <person name="Hauser L."/>
            <person name="Kyrpides N."/>
            <person name="Mikhailova N."/>
            <person name="Weimer P.J."/>
            <person name="Stevenson D.M."/>
            <person name="Boyum J."/>
            <person name="Brumm P.I."/>
            <person name="Mead D."/>
        </authorList>
    </citation>
    <scope>NUCLEOTIDE SEQUENCE [LARGE SCALE GENOMIC DNA]</scope>
    <source>
        <strain evidence="5">ATCC 19169 / S85</strain>
        <strain evidence="2">S85</strain>
    </source>
</reference>
<dbReference type="STRING" id="59374.FSU_2644"/>
<dbReference type="EMBL" id="CP001792">
    <property type="protein sequence ID" value="ACX75701.1"/>
    <property type="molecule type" value="Genomic_DNA"/>
</dbReference>
<dbReference type="HOGENOM" id="CLU_1118859_0_0_0"/>